<gene>
    <name evidence="1" type="ORF">GCM10023116_14030</name>
</gene>
<organism evidence="1 2">
    <name type="scientific">Kistimonas scapharcae</name>
    <dbReference type="NCBI Taxonomy" id="1036133"/>
    <lineage>
        <taxon>Bacteria</taxon>
        <taxon>Pseudomonadati</taxon>
        <taxon>Pseudomonadota</taxon>
        <taxon>Gammaproteobacteria</taxon>
        <taxon>Oceanospirillales</taxon>
        <taxon>Endozoicomonadaceae</taxon>
        <taxon>Kistimonas</taxon>
    </lineage>
</organism>
<keyword evidence="2" id="KW-1185">Reference proteome</keyword>
<reference evidence="2" key="1">
    <citation type="journal article" date="2019" name="Int. J. Syst. Evol. Microbiol.">
        <title>The Global Catalogue of Microorganisms (GCM) 10K type strain sequencing project: providing services to taxonomists for standard genome sequencing and annotation.</title>
        <authorList>
            <consortium name="The Broad Institute Genomics Platform"/>
            <consortium name="The Broad Institute Genome Sequencing Center for Infectious Disease"/>
            <person name="Wu L."/>
            <person name="Ma J."/>
        </authorList>
    </citation>
    <scope>NUCLEOTIDE SEQUENCE [LARGE SCALE GENOMIC DNA]</scope>
    <source>
        <strain evidence="2">JCM 17805</strain>
    </source>
</reference>
<accession>A0ABP8V0K8</accession>
<dbReference type="Proteomes" id="UP001500604">
    <property type="component" value="Unassembled WGS sequence"/>
</dbReference>
<name>A0ABP8V0K8_9GAMM</name>
<evidence type="ECO:0000313" key="2">
    <source>
        <dbReference type="Proteomes" id="UP001500604"/>
    </source>
</evidence>
<dbReference type="EMBL" id="BAABFL010000121">
    <property type="protein sequence ID" value="GAA4649129.1"/>
    <property type="molecule type" value="Genomic_DNA"/>
</dbReference>
<comment type="caution">
    <text evidence="1">The sequence shown here is derived from an EMBL/GenBank/DDBJ whole genome shotgun (WGS) entry which is preliminary data.</text>
</comment>
<proteinExistence type="predicted"/>
<protein>
    <submittedName>
        <fullName evidence="1">Uncharacterized protein</fullName>
    </submittedName>
</protein>
<evidence type="ECO:0000313" key="1">
    <source>
        <dbReference type="EMBL" id="GAA4649129.1"/>
    </source>
</evidence>
<sequence>MAVLSLRIDCDRKYFDVVPDMECQLGGSAGNGDPDWGFYFKLGVYYPASHFIA</sequence>